<proteinExistence type="inferred from homology"/>
<dbReference type="PANTHER" id="PTHR42928">
    <property type="entry name" value="TRICARBOXYLATE-BINDING PROTEIN"/>
    <property type="match status" value="1"/>
</dbReference>
<comment type="similarity">
    <text evidence="1">Belongs to the UPF0065 (bug) family.</text>
</comment>
<dbReference type="RefSeq" id="WP_230868960.1">
    <property type="nucleotide sequence ID" value="NZ_CP046640.1"/>
</dbReference>
<evidence type="ECO:0000313" key="3">
    <source>
        <dbReference type="EMBL" id="QTL97330.1"/>
    </source>
</evidence>
<gene>
    <name evidence="3" type="ORF">GM661_04685</name>
</gene>
<keyword evidence="2" id="KW-0732">Signal</keyword>
<name>A0A8A7K810_9FIRM</name>
<dbReference type="InterPro" id="IPR042100">
    <property type="entry name" value="Bug_dom1"/>
</dbReference>
<evidence type="ECO:0000256" key="1">
    <source>
        <dbReference type="ARBA" id="ARBA00006987"/>
    </source>
</evidence>
<feature type="signal peptide" evidence="2">
    <location>
        <begin position="1"/>
        <end position="23"/>
    </location>
</feature>
<evidence type="ECO:0000313" key="4">
    <source>
        <dbReference type="Proteomes" id="UP000665020"/>
    </source>
</evidence>
<dbReference type="CDD" id="cd07012">
    <property type="entry name" value="PBP2_Bug_TTT"/>
    <property type="match status" value="1"/>
</dbReference>
<dbReference type="PIRSF" id="PIRSF017082">
    <property type="entry name" value="YflP"/>
    <property type="match status" value="1"/>
</dbReference>
<dbReference type="Pfam" id="PF03401">
    <property type="entry name" value="TctC"/>
    <property type="match status" value="1"/>
</dbReference>
<evidence type="ECO:0000256" key="2">
    <source>
        <dbReference type="SAM" id="SignalP"/>
    </source>
</evidence>
<keyword evidence="4" id="KW-1185">Reference proteome</keyword>
<reference evidence="3" key="1">
    <citation type="submission" date="2019-12" db="EMBL/GenBank/DDBJ databases">
        <authorList>
            <person name="zhang j."/>
            <person name="sun C.M."/>
        </authorList>
    </citation>
    <scope>NUCLEOTIDE SEQUENCE</scope>
    <source>
        <strain evidence="3">NS-1</strain>
    </source>
</reference>
<dbReference type="InterPro" id="IPR005064">
    <property type="entry name" value="BUG"/>
</dbReference>
<dbReference type="Gene3D" id="3.40.190.10">
    <property type="entry name" value="Periplasmic binding protein-like II"/>
    <property type="match status" value="1"/>
</dbReference>
<sequence>MKKLTILGILVLFVLVSTCVVMADDYEWQPKKPINLIVPWGAGGSTDRSARVTADIVSDALGVEIIVVNQGGSSGAVGTNNALQAPKDGLTWTAGAVKDLGLYKAQGLLNTTLDDWHIYTNVAMPSVISVSVDSPYEDFGDLLQAFKDNPGKIKVATAGINSAGGTAIAQIKNYTGIKYNHVTYDGGNPAVVSVVSGESDVVPQLSVEQVDMINAGRLRPLAVLSDEPLKIAGYDEPVPSIKKWIPEFVSAPIYFGLFVPKGVPEEVTYTLNTIWENVVMKSEKLEDWAAENAVVYDPVYGAKAVAKSFPMIQLDAYLKYEAGDLIINPVKLGIPRP</sequence>
<feature type="chain" id="PRO_5032773835" evidence="2">
    <location>
        <begin position="24"/>
        <end position="337"/>
    </location>
</feature>
<dbReference type="Proteomes" id="UP000665020">
    <property type="component" value="Chromosome"/>
</dbReference>
<protein>
    <submittedName>
        <fullName evidence="3">Tripartite tricarboxylate transporter substrate binding protein</fullName>
    </submittedName>
</protein>
<dbReference type="AlphaFoldDB" id="A0A8A7K810"/>
<dbReference type="KEGG" id="ifn:GM661_04685"/>
<organism evidence="3 4">
    <name type="scientific">Iocasia fonsfrigidae</name>
    <dbReference type="NCBI Taxonomy" id="2682810"/>
    <lineage>
        <taxon>Bacteria</taxon>
        <taxon>Bacillati</taxon>
        <taxon>Bacillota</taxon>
        <taxon>Clostridia</taxon>
        <taxon>Halanaerobiales</taxon>
        <taxon>Halanaerobiaceae</taxon>
        <taxon>Iocasia</taxon>
    </lineage>
</organism>
<dbReference type="PANTHER" id="PTHR42928:SF5">
    <property type="entry name" value="BLR1237 PROTEIN"/>
    <property type="match status" value="1"/>
</dbReference>
<accession>A0A8A7K810</accession>
<dbReference type="Gene3D" id="3.40.190.150">
    <property type="entry name" value="Bordetella uptake gene, domain 1"/>
    <property type="match status" value="1"/>
</dbReference>
<dbReference type="EMBL" id="CP046640">
    <property type="protein sequence ID" value="QTL97330.1"/>
    <property type="molecule type" value="Genomic_DNA"/>
</dbReference>
<dbReference type="SUPFAM" id="SSF53850">
    <property type="entry name" value="Periplasmic binding protein-like II"/>
    <property type="match status" value="1"/>
</dbReference>